<evidence type="ECO:0000256" key="2">
    <source>
        <dbReference type="ARBA" id="ARBA00010401"/>
    </source>
</evidence>
<sequence length="213" mass="24160">MTILIAGRNHTLSTLNFQEERVAFSQDMDGFYILFTRYLDEKAKGTKIDWEKIQSPSNEQIVPYADKSTPSSTSDLTELAVLKLNGGLDTTMGCVGPKSAIEVRDNTTFLDLSVHQIEYLNKKHDVSMPFILMNSLNTDDDTKRIVQKYVTHNIDIITFNQSRHRRIKKETFLPVPRTPDSPIEQGRCPSGHGDLYESFYNSGLLDQLLSQGK</sequence>
<dbReference type="EC" id="2.7.7.9" evidence="3"/>
<dbReference type="Gene3D" id="3.90.550.10">
    <property type="entry name" value="Spore Coat Polysaccharide Biosynthesis Protein SpsA, Chain A"/>
    <property type="match status" value="1"/>
</dbReference>
<dbReference type="InterPro" id="IPR002618">
    <property type="entry name" value="UDPGP_fam"/>
</dbReference>
<evidence type="ECO:0000313" key="7">
    <source>
        <dbReference type="EMBL" id="GAA5801515.1"/>
    </source>
</evidence>
<evidence type="ECO:0000313" key="8">
    <source>
        <dbReference type="Proteomes" id="UP001476247"/>
    </source>
</evidence>
<keyword evidence="8" id="KW-1185">Reference proteome</keyword>
<comment type="caution">
    <text evidence="7">The sequence shown here is derived from an EMBL/GenBank/DDBJ whole genome shotgun (WGS) entry which is preliminary data.</text>
</comment>
<evidence type="ECO:0000256" key="3">
    <source>
        <dbReference type="ARBA" id="ARBA00012415"/>
    </source>
</evidence>
<gene>
    <name evidence="7" type="ORF">HPULCUR_006963</name>
</gene>
<evidence type="ECO:0000256" key="5">
    <source>
        <dbReference type="ARBA" id="ARBA00022695"/>
    </source>
</evidence>
<name>A0ABP9Y4M2_9FUNG</name>
<organism evidence="7 8">
    <name type="scientific">Helicostylum pulchrum</name>
    <dbReference type="NCBI Taxonomy" id="562976"/>
    <lineage>
        <taxon>Eukaryota</taxon>
        <taxon>Fungi</taxon>
        <taxon>Fungi incertae sedis</taxon>
        <taxon>Mucoromycota</taxon>
        <taxon>Mucoromycotina</taxon>
        <taxon>Mucoromycetes</taxon>
        <taxon>Mucorales</taxon>
        <taxon>Mucorineae</taxon>
        <taxon>Mucoraceae</taxon>
        <taxon>Helicostylum</taxon>
    </lineage>
</organism>
<proteinExistence type="inferred from homology"/>
<dbReference type="Proteomes" id="UP001476247">
    <property type="component" value="Unassembled WGS sequence"/>
</dbReference>
<evidence type="ECO:0000256" key="6">
    <source>
        <dbReference type="ARBA" id="ARBA00031959"/>
    </source>
</evidence>
<evidence type="ECO:0000256" key="1">
    <source>
        <dbReference type="ARBA" id="ARBA00003449"/>
    </source>
</evidence>
<dbReference type="SUPFAM" id="SSF53448">
    <property type="entry name" value="Nucleotide-diphospho-sugar transferases"/>
    <property type="match status" value="1"/>
</dbReference>
<keyword evidence="5" id="KW-0548">Nucleotidyltransferase</keyword>
<dbReference type="Pfam" id="PF01704">
    <property type="entry name" value="UDPGP"/>
    <property type="match status" value="1"/>
</dbReference>
<evidence type="ECO:0000256" key="4">
    <source>
        <dbReference type="ARBA" id="ARBA00022679"/>
    </source>
</evidence>
<keyword evidence="4" id="KW-0808">Transferase</keyword>
<accession>A0ABP9Y4M2</accession>
<dbReference type="InterPro" id="IPR029044">
    <property type="entry name" value="Nucleotide-diphossugar_trans"/>
</dbReference>
<comment type="function">
    <text evidence="1">Plays a central role as a glucosyl donor in cellular metabolic pathways.</text>
</comment>
<dbReference type="InterPro" id="IPR016267">
    <property type="entry name" value="UDPGP_trans"/>
</dbReference>
<comment type="similarity">
    <text evidence="2">Belongs to the UDPGP type 1 family.</text>
</comment>
<dbReference type="PANTHER" id="PTHR43511">
    <property type="match status" value="1"/>
</dbReference>
<dbReference type="EMBL" id="BAABUJ010000019">
    <property type="protein sequence ID" value="GAA5801515.1"/>
    <property type="molecule type" value="Genomic_DNA"/>
</dbReference>
<reference evidence="7 8" key="1">
    <citation type="submission" date="2024-04" db="EMBL/GenBank/DDBJ databases">
        <title>genome sequences of Mucor flavus KT1a and Helicostylum pulchrum KT1b strains isolation_sourced from the surface of a dry-aged beef.</title>
        <authorList>
            <person name="Toyotome T."/>
            <person name="Hosono M."/>
            <person name="Torimaru M."/>
            <person name="Fukuda K."/>
            <person name="Mikami N."/>
        </authorList>
    </citation>
    <scope>NUCLEOTIDE SEQUENCE [LARGE SCALE GENOMIC DNA]</scope>
    <source>
        <strain evidence="7 8">KT1b</strain>
    </source>
</reference>
<protein>
    <recommendedName>
        <fullName evidence="3">UTP--glucose-1-phosphate uridylyltransferase</fullName>
        <ecNumber evidence="3">2.7.7.9</ecNumber>
    </recommendedName>
    <alternativeName>
        <fullName evidence="6">UDP-glucose pyrophosphorylase</fullName>
    </alternativeName>
</protein>